<dbReference type="InterPro" id="IPR010982">
    <property type="entry name" value="Lambda_DNA-bd_dom_sf"/>
</dbReference>
<dbReference type="InterPro" id="IPR052345">
    <property type="entry name" value="Rad_response_metalloprotease"/>
</dbReference>
<dbReference type="Proteomes" id="UP001153761">
    <property type="component" value="Chromosome"/>
</dbReference>
<gene>
    <name evidence="3" type="ORF">PANO66_01543</name>
</gene>
<protein>
    <submittedName>
        <fullName evidence="3">Transcriptional regulator</fullName>
    </submittedName>
</protein>
<dbReference type="EMBL" id="LR882963">
    <property type="protein sequence ID" value="CAD5934089.1"/>
    <property type="molecule type" value="Genomic_DNA"/>
</dbReference>
<feature type="domain" description="HTH cro/C1-type" evidence="2">
    <location>
        <begin position="18"/>
        <end position="72"/>
    </location>
</feature>
<organism evidence="3 4">
    <name type="scientific">Planktothrix agardhii</name>
    <name type="common">Oscillatoria agardhii</name>
    <dbReference type="NCBI Taxonomy" id="1160"/>
    <lineage>
        <taxon>Bacteria</taxon>
        <taxon>Bacillati</taxon>
        <taxon>Cyanobacteriota</taxon>
        <taxon>Cyanophyceae</taxon>
        <taxon>Oscillatoriophycideae</taxon>
        <taxon>Oscillatoriales</taxon>
        <taxon>Microcoleaceae</taxon>
        <taxon>Planktothrix</taxon>
    </lineage>
</organism>
<dbReference type="InterPro" id="IPR010359">
    <property type="entry name" value="IrrE_HExxH"/>
</dbReference>
<evidence type="ECO:0000259" key="2">
    <source>
        <dbReference type="PROSITE" id="PS50943"/>
    </source>
</evidence>
<dbReference type="InterPro" id="IPR001387">
    <property type="entry name" value="Cro/C1-type_HTH"/>
</dbReference>
<sequence>MTVNILDKIDLRQLGERLQQARKKSGMTQADAAQIIDAARTTIVAIEKGERRLKPNELIKLARAYGQAVSNFVRQSPIIEPFEVQFRAAYRRSETEEAQINPAIWRLEELCQNYLELEKIMDAPLPRNYPQEYDVTNMPIEAAAESIAIAERQRLGIGDSPIPILRDVLEQSVGLRIFYLEMPSKYSGVYSYDEQLGGCIAINAKHPEDRRRWSLAHEYLHFLAHRRKPVLDYENQYQRKPDTERLADSFPDYFLMPTSGLLKRFNDMYQTHGKFTPTNLFTLAHYYGVSIEALGNRLESIKLIPSGTVERLRDRGLKVRKVQQELGLEEIPQRTDMLPIHYQYLAIEAFDQGLITEGRFANFLGVDRIEARRIAELLRDYSSGMIEEIAHLDLRQP</sequence>
<dbReference type="AlphaFoldDB" id="A0AAD1Q3E7"/>
<dbReference type="Pfam" id="PF06114">
    <property type="entry name" value="Peptidase_M78"/>
    <property type="match status" value="1"/>
</dbReference>
<dbReference type="SMART" id="SM00530">
    <property type="entry name" value="HTH_XRE"/>
    <property type="match status" value="1"/>
</dbReference>
<evidence type="ECO:0000313" key="3">
    <source>
        <dbReference type="EMBL" id="CAD5934089.1"/>
    </source>
</evidence>
<dbReference type="PROSITE" id="PS50943">
    <property type="entry name" value="HTH_CROC1"/>
    <property type="match status" value="1"/>
</dbReference>
<dbReference type="SUPFAM" id="SSF47413">
    <property type="entry name" value="lambda repressor-like DNA-binding domains"/>
    <property type="match status" value="1"/>
</dbReference>
<dbReference type="RefSeq" id="WP_254032234.1">
    <property type="nucleotide sequence ID" value="NZ_JBAVBW010000047.1"/>
</dbReference>
<dbReference type="Gene3D" id="1.10.10.2910">
    <property type="match status" value="1"/>
</dbReference>
<dbReference type="Gene3D" id="1.10.260.40">
    <property type="entry name" value="lambda repressor-like DNA-binding domains"/>
    <property type="match status" value="1"/>
</dbReference>
<dbReference type="CDD" id="cd00093">
    <property type="entry name" value="HTH_XRE"/>
    <property type="match status" value="1"/>
</dbReference>
<dbReference type="PANTHER" id="PTHR43236">
    <property type="entry name" value="ANTITOXIN HIGA1"/>
    <property type="match status" value="1"/>
</dbReference>
<name>A0AAD1Q3E7_PLAAG</name>
<evidence type="ECO:0000256" key="1">
    <source>
        <dbReference type="ARBA" id="ARBA00007227"/>
    </source>
</evidence>
<accession>A0AAD1Q3E7</accession>
<dbReference type="GO" id="GO:0003677">
    <property type="term" value="F:DNA binding"/>
    <property type="evidence" value="ECO:0007669"/>
    <property type="project" value="InterPro"/>
</dbReference>
<reference evidence="3" key="1">
    <citation type="submission" date="2020-09" db="EMBL/GenBank/DDBJ databases">
        <authorList>
            <person name="Blom J."/>
        </authorList>
    </citation>
    <scope>NUCLEOTIDE SEQUENCE</scope>
    <source>
        <strain evidence="3">No.66</strain>
    </source>
</reference>
<dbReference type="Pfam" id="PF01381">
    <property type="entry name" value="HTH_3"/>
    <property type="match status" value="1"/>
</dbReference>
<proteinExistence type="inferred from homology"/>
<comment type="similarity">
    <text evidence="1">Belongs to the short-chain fatty acyl-CoA assimilation regulator (ScfR) family.</text>
</comment>
<dbReference type="PANTHER" id="PTHR43236:SF1">
    <property type="entry name" value="BLL7220 PROTEIN"/>
    <property type="match status" value="1"/>
</dbReference>
<evidence type="ECO:0000313" key="4">
    <source>
        <dbReference type="Proteomes" id="UP001153761"/>
    </source>
</evidence>